<name>A0A9P7A658_9AGAM</name>
<organism evidence="2 3">
    <name type="scientific">Suillus placidus</name>
    <dbReference type="NCBI Taxonomy" id="48579"/>
    <lineage>
        <taxon>Eukaryota</taxon>
        <taxon>Fungi</taxon>
        <taxon>Dikarya</taxon>
        <taxon>Basidiomycota</taxon>
        <taxon>Agaricomycotina</taxon>
        <taxon>Agaricomycetes</taxon>
        <taxon>Agaricomycetidae</taxon>
        <taxon>Boletales</taxon>
        <taxon>Suillineae</taxon>
        <taxon>Suillaceae</taxon>
        <taxon>Suillus</taxon>
    </lineage>
</organism>
<dbReference type="EMBL" id="JABBWD010000003">
    <property type="protein sequence ID" value="KAG1782818.1"/>
    <property type="molecule type" value="Genomic_DNA"/>
</dbReference>
<proteinExistence type="predicted"/>
<reference evidence="2" key="1">
    <citation type="journal article" date="2020" name="New Phytol.">
        <title>Comparative genomics reveals dynamic genome evolution in host specialist ectomycorrhizal fungi.</title>
        <authorList>
            <person name="Lofgren L.A."/>
            <person name="Nguyen N.H."/>
            <person name="Vilgalys R."/>
            <person name="Ruytinx J."/>
            <person name="Liao H.L."/>
            <person name="Branco S."/>
            <person name="Kuo A."/>
            <person name="LaButti K."/>
            <person name="Lipzen A."/>
            <person name="Andreopoulos W."/>
            <person name="Pangilinan J."/>
            <person name="Riley R."/>
            <person name="Hundley H."/>
            <person name="Na H."/>
            <person name="Barry K."/>
            <person name="Grigoriev I.V."/>
            <person name="Stajich J.E."/>
            <person name="Kennedy P.G."/>
        </authorList>
    </citation>
    <scope>NUCLEOTIDE SEQUENCE</scope>
    <source>
        <strain evidence="2">DOB743</strain>
    </source>
</reference>
<evidence type="ECO:0000313" key="3">
    <source>
        <dbReference type="Proteomes" id="UP000714275"/>
    </source>
</evidence>
<comment type="caution">
    <text evidence="2">The sequence shown here is derived from an EMBL/GenBank/DDBJ whole genome shotgun (WGS) entry which is preliminary data.</text>
</comment>
<feature type="region of interest" description="Disordered" evidence="1">
    <location>
        <begin position="36"/>
        <end position="89"/>
    </location>
</feature>
<dbReference type="Proteomes" id="UP000714275">
    <property type="component" value="Unassembled WGS sequence"/>
</dbReference>
<dbReference type="OrthoDB" id="2644425at2759"/>
<sequence length="436" mass="48302">MEKSNLGATSASCDEKPALHCPYPYVPTIPQACFNKSKLSSPSNSPPSSPPSIGLSESASMVSEEDDNFPATPNSRQSHADSTSESRKHIKLCNPYPHRQLMSGDKYYDCAEQILRRQSCNQYSEGMSNEDQEVLLRTMTSLSTNSFHCAVHYKEAVQETLCMGYLYRGWLLETSKRLNVFNKSLHLEMEMELGKVDQELQWLCTCLLTGGTVIILPQLEKAAGKLSIMLMLRLVFTNNFPLETRTIVTTNQKAPKLLLCCSPHGSHHPSNPFPHRLDPSAPATQIQFNYTDTQHPHIPMQHQPPGYHVNPLSHLPVPSGATAPGVWAPLQLALSDQGNHWPSLVPSNIYPGSMAQIHAPPPTLNDHHETLLPPFIVPSQNPIYLNDLAQLPPALANYRCNFPPPLLSMDSVTTLPPPAPDDIPLQPLTTLTHSWP</sequence>
<evidence type="ECO:0000256" key="1">
    <source>
        <dbReference type="SAM" id="MobiDB-lite"/>
    </source>
</evidence>
<feature type="region of interest" description="Disordered" evidence="1">
    <location>
        <begin position="417"/>
        <end position="436"/>
    </location>
</feature>
<accession>A0A9P7A658</accession>
<gene>
    <name evidence="2" type="ORF">EV702DRAFT_1041567</name>
</gene>
<evidence type="ECO:0000313" key="2">
    <source>
        <dbReference type="EMBL" id="KAG1782818.1"/>
    </source>
</evidence>
<feature type="compositionally biased region" description="Basic and acidic residues" evidence="1">
    <location>
        <begin position="78"/>
        <end position="87"/>
    </location>
</feature>
<protein>
    <submittedName>
        <fullName evidence="2">Uncharacterized protein</fullName>
    </submittedName>
</protein>
<feature type="compositionally biased region" description="Low complexity" evidence="1">
    <location>
        <begin position="51"/>
        <end position="60"/>
    </location>
</feature>
<dbReference type="AlphaFoldDB" id="A0A9P7A658"/>
<keyword evidence="3" id="KW-1185">Reference proteome</keyword>